<dbReference type="GO" id="GO:0008616">
    <property type="term" value="P:tRNA queuosine(34) biosynthetic process"/>
    <property type="evidence" value="ECO:0007669"/>
    <property type="project" value="UniProtKB-UniRule"/>
</dbReference>
<comment type="pathway">
    <text evidence="2 13">tRNA modification; tRNA-queuosine biosynthesis.</text>
</comment>
<keyword evidence="5 13" id="KW-0808">Transferase</keyword>
<accession>D3SLS2</accession>
<dbReference type="AlphaFoldDB" id="D3SLS2"/>
<dbReference type="GO" id="GO:0051075">
    <property type="term" value="F:S-adenosylmethionine:tRNA ribosyltransferase-isomerase activity"/>
    <property type="evidence" value="ECO:0007669"/>
    <property type="project" value="UniProtKB-EC"/>
</dbReference>
<evidence type="ECO:0000256" key="8">
    <source>
        <dbReference type="ARBA" id="ARBA00052751"/>
    </source>
</evidence>
<dbReference type="Pfam" id="PF02547">
    <property type="entry name" value="Queuosine_synth"/>
    <property type="match status" value="1"/>
</dbReference>
<evidence type="ECO:0000313" key="15">
    <source>
        <dbReference type="Proteomes" id="UP000002043"/>
    </source>
</evidence>
<evidence type="ECO:0000256" key="2">
    <source>
        <dbReference type="ARBA" id="ARBA00004691"/>
    </source>
</evidence>
<evidence type="ECO:0000256" key="12">
    <source>
        <dbReference type="ARBA" id="ARBA00076160"/>
    </source>
</evidence>
<dbReference type="HOGENOM" id="CLU_039110_1_0_0"/>
<evidence type="ECO:0000256" key="3">
    <source>
        <dbReference type="ARBA" id="ARBA00011245"/>
    </source>
</evidence>
<evidence type="ECO:0000313" key="14">
    <source>
        <dbReference type="EMBL" id="ADC89702.1"/>
    </source>
</evidence>
<keyword evidence="4 13" id="KW-0963">Cytoplasm</keyword>
<dbReference type="PANTHER" id="PTHR30307">
    <property type="entry name" value="S-ADENOSYLMETHIONINE:TRNA RIBOSYLTRANSFERASE-ISOMERASE"/>
    <property type="match status" value="1"/>
</dbReference>
<comment type="subcellular location">
    <subcellularLocation>
        <location evidence="1 13">Cytoplasm</location>
    </subcellularLocation>
</comment>
<comment type="subunit">
    <text evidence="3 13">Monomer.</text>
</comment>
<dbReference type="STRING" id="638303.Thal_1070"/>
<dbReference type="InterPro" id="IPR003699">
    <property type="entry name" value="QueA"/>
</dbReference>
<evidence type="ECO:0000256" key="5">
    <source>
        <dbReference type="ARBA" id="ARBA00022679"/>
    </source>
</evidence>
<dbReference type="PANTHER" id="PTHR30307:SF0">
    <property type="entry name" value="S-ADENOSYLMETHIONINE:TRNA RIBOSYLTRANSFERASE-ISOMERASE"/>
    <property type="match status" value="1"/>
</dbReference>
<dbReference type="InterPro" id="IPR042119">
    <property type="entry name" value="QueA_dom2"/>
</dbReference>
<reference evidence="15" key="1">
    <citation type="journal article" date="2010" name="Stand. Genomic Sci.">
        <title>Complete genome sequence of Thermocrinis albus type strain (HI 11/12T).</title>
        <authorList>
            <person name="Wirth R."/>
            <person name="Sikorski J."/>
            <person name="Brambilla E."/>
            <person name="Misra M."/>
            <person name="Lapidus A."/>
            <person name="Copeland A."/>
            <person name="Nolan M."/>
            <person name="Lucas S."/>
            <person name="Chen F."/>
            <person name="Tice H."/>
            <person name="Cheng J.F."/>
            <person name="Han C."/>
            <person name="Detter J.C."/>
            <person name="Tapia R."/>
            <person name="Bruce D."/>
            <person name="Goodwin L."/>
            <person name="Pitluck S."/>
            <person name="Pati A."/>
            <person name="Anderson I."/>
            <person name="Ivanova N."/>
            <person name="Mavromatis K."/>
            <person name="Mikhailova N."/>
            <person name="Chen A."/>
            <person name="Palaniappan K."/>
            <person name="Bilek Y."/>
            <person name="Hader T."/>
            <person name="Land M."/>
            <person name="Hauser L."/>
            <person name="Chang Y.J."/>
            <person name="Jeffries C.D."/>
            <person name="Tindall B.J."/>
            <person name="Rohde M."/>
            <person name="Goker M."/>
            <person name="Bristow J."/>
            <person name="Eisen J.A."/>
            <person name="Markowitz V."/>
            <person name="Hugenholtz P."/>
            <person name="Kyrpides N.C."/>
            <person name="Klenk H.P."/>
        </authorList>
    </citation>
    <scope>NUCLEOTIDE SEQUENCE [LARGE SCALE GENOMIC DNA]</scope>
    <source>
        <strain evidence="15">DSM 14484 / JCM 11386 / HI 11/12</strain>
    </source>
</reference>
<evidence type="ECO:0000256" key="10">
    <source>
        <dbReference type="ARBA" id="ARBA00066503"/>
    </source>
</evidence>
<dbReference type="GO" id="GO:0005737">
    <property type="term" value="C:cytoplasm"/>
    <property type="evidence" value="ECO:0007669"/>
    <property type="project" value="UniProtKB-SubCell"/>
</dbReference>
<proteinExistence type="inferred from homology"/>
<evidence type="ECO:0000256" key="4">
    <source>
        <dbReference type="ARBA" id="ARBA00022490"/>
    </source>
</evidence>
<dbReference type="EC" id="2.4.99.17" evidence="10 13"/>
<dbReference type="NCBIfam" id="TIGR00113">
    <property type="entry name" value="queA"/>
    <property type="match status" value="1"/>
</dbReference>
<evidence type="ECO:0000256" key="1">
    <source>
        <dbReference type="ARBA" id="ARBA00004496"/>
    </source>
</evidence>
<dbReference type="Proteomes" id="UP000002043">
    <property type="component" value="Chromosome"/>
</dbReference>
<dbReference type="KEGG" id="tal:Thal_1070"/>
<protein>
    <recommendedName>
        <fullName evidence="11 13">S-adenosylmethionine:tRNA ribosyltransferase-isomerase</fullName>
        <ecNumber evidence="10 13">2.4.99.17</ecNumber>
    </recommendedName>
    <alternativeName>
        <fullName evidence="12 13">Queuosine biosynthesis protein QueA</fullName>
    </alternativeName>
</protein>
<comment type="catalytic activity">
    <reaction evidence="8 13">
        <text>7-aminomethyl-7-carbaguanosine(34) in tRNA + S-adenosyl-L-methionine = epoxyqueuosine(34) in tRNA + adenine + L-methionine + 2 H(+)</text>
        <dbReference type="Rhea" id="RHEA:32155"/>
        <dbReference type="Rhea" id="RHEA-COMP:10342"/>
        <dbReference type="Rhea" id="RHEA-COMP:18582"/>
        <dbReference type="ChEBI" id="CHEBI:15378"/>
        <dbReference type="ChEBI" id="CHEBI:16708"/>
        <dbReference type="ChEBI" id="CHEBI:57844"/>
        <dbReference type="ChEBI" id="CHEBI:59789"/>
        <dbReference type="ChEBI" id="CHEBI:82833"/>
        <dbReference type="ChEBI" id="CHEBI:194443"/>
        <dbReference type="EC" id="2.4.99.17"/>
    </reaction>
</comment>
<evidence type="ECO:0000256" key="7">
    <source>
        <dbReference type="ARBA" id="ARBA00022785"/>
    </source>
</evidence>
<sequence length="341" mass="39310">MIIFLKDMRTEEFDYYLPKELIAKYPVEPRHAARLMVINRKDGSIKHDIFWNLPLYLQEGDLVIFNNSKVLPARLFGHKPTGGRVEILLTDYVDKHVWRALIGGKNIREGMVIEVGEDLKVEVRRHLEGGKFEVFLISSDPARALDRYGHIPIPPYLEREDEPIDRVYYQTVFAQEEGSVAAPTASLHFSQELLDRLEEFGIKKAFITLHVSYGTFKPVKVSEVEEHRVDPEYIKVPQETIELIKRTKEKGKRVVAVGTTVVRALETAVDKPYEGWTDLYIYPGYQFKVVDALVTNFHLPRSSLLFLVCAFGGKDLIMHAYNVAVKERYRFYSYGDGMLIL</sequence>
<name>D3SLS2_THEAH</name>
<evidence type="ECO:0000256" key="13">
    <source>
        <dbReference type="HAMAP-Rule" id="MF_00113"/>
    </source>
</evidence>
<keyword evidence="6 13" id="KW-0949">S-adenosyl-L-methionine</keyword>
<dbReference type="FunFam" id="3.40.1780.10:FF:000001">
    <property type="entry name" value="S-adenosylmethionine:tRNA ribosyltransferase-isomerase"/>
    <property type="match status" value="1"/>
</dbReference>
<dbReference type="EMBL" id="CP001931">
    <property type="protein sequence ID" value="ADC89702.1"/>
    <property type="molecule type" value="Genomic_DNA"/>
</dbReference>
<dbReference type="Gene3D" id="2.40.10.240">
    <property type="entry name" value="QueA-like"/>
    <property type="match status" value="1"/>
</dbReference>
<dbReference type="Gene3D" id="3.40.1780.10">
    <property type="entry name" value="QueA-like"/>
    <property type="match status" value="1"/>
</dbReference>
<dbReference type="InterPro" id="IPR036100">
    <property type="entry name" value="QueA_sf"/>
</dbReference>
<dbReference type="eggNOG" id="COG0809">
    <property type="taxonomic scope" value="Bacteria"/>
</dbReference>
<dbReference type="SUPFAM" id="SSF111337">
    <property type="entry name" value="QueA-like"/>
    <property type="match status" value="1"/>
</dbReference>
<comment type="function">
    <text evidence="13">Transfers and isomerizes the ribose moiety from AdoMet to the 7-aminomethyl group of 7-deazaguanine (preQ1-tRNA) to give epoxyqueuosine (oQ-tRNA).</text>
</comment>
<gene>
    <name evidence="13" type="primary">queA</name>
    <name evidence="14" type="ordered locus">Thal_1070</name>
</gene>
<dbReference type="HAMAP" id="MF_00113">
    <property type="entry name" value="QueA"/>
    <property type="match status" value="1"/>
</dbReference>
<evidence type="ECO:0000256" key="6">
    <source>
        <dbReference type="ARBA" id="ARBA00022691"/>
    </source>
</evidence>
<keyword evidence="7 13" id="KW-0671">Queuosine biosynthesis</keyword>
<evidence type="ECO:0000256" key="9">
    <source>
        <dbReference type="ARBA" id="ARBA00061210"/>
    </source>
</evidence>
<keyword evidence="15" id="KW-1185">Reference proteome</keyword>
<dbReference type="InterPro" id="IPR042118">
    <property type="entry name" value="QueA_dom1"/>
</dbReference>
<dbReference type="UniPathway" id="UPA00392"/>
<evidence type="ECO:0000256" key="11">
    <source>
        <dbReference type="ARBA" id="ARBA00069325"/>
    </source>
</evidence>
<dbReference type="NCBIfam" id="NF001140">
    <property type="entry name" value="PRK00147.1"/>
    <property type="match status" value="1"/>
</dbReference>
<organism evidence="14 15">
    <name type="scientific">Thermocrinis albus (strain DSM 14484 / JCM 11386 / HI 11/12)</name>
    <dbReference type="NCBI Taxonomy" id="638303"/>
    <lineage>
        <taxon>Bacteria</taxon>
        <taxon>Pseudomonadati</taxon>
        <taxon>Aquificota</taxon>
        <taxon>Aquificia</taxon>
        <taxon>Aquificales</taxon>
        <taxon>Aquificaceae</taxon>
        <taxon>Thermocrinis</taxon>
    </lineage>
</organism>
<comment type="similarity">
    <text evidence="9 13">Belongs to the QueA family.</text>
</comment>